<protein>
    <recommendedName>
        <fullName evidence="3">N-acetyltransferase domain-containing protein</fullName>
    </recommendedName>
</protein>
<feature type="domain" description="N-acetyltransferase" evidence="3">
    <location>
        <begin position="6"/>
        <end position="157"/>
    </location>
</feature>
<accession>A0A644WQ35</accession>
<name>A0A644WQ35_9ZZZZ</name>
<evidence type="ECO:0000256" key="2">
    <source>
        <dbReference type="ARBA" id="ARBA00023315"/>
    </source>
</evidence>
<sequence length="157" mass="18086">MCVRLADIKISSTEKLETIAKVDEEWLEASTRLTGVRGEELQAVHRLGIRNIADKSIFVKAKKNNKVIGCAYGTLEREYAGIYDLHVEEKYQNKGLGTAIFNEIVQWAKSNNTDYLYLIVHSKNDNAIKLYEKMGFEIIYTYDFYKKEDSLYEVIDG</sequence>
<proteinExistence type="predicted"/>
<evidence type="ECO:0000313" key="4">
    <source>
        <dbReference type="EMBL" id="MPM05930.1"/>
    </source>
</evidence>
<keyword evidence="2" id="KW-0012">Acyltransferase</keyword>
<dbReference type="InterPro" id="IPR016181">
    <property type="entry name" value="Acyl_CoA_acyltransferase"/>
</dbReference>
<dbReference type="GO" id="GO:0016747">
    <property type="term" value="F:acyltransferase activity, transferring groups other than amino-acyl groups"/>
    <property type="evidence" value="ECO:0007669"/>
    <property type="project" value="InterPro"/>
</dbReference>
<dbReference type="Pfam" id="PF00583">
    <property type="entry name" value="Acetyltransf_1"/>
    <property type="match status" value="1"/>
</dbReference>
<dbReference type="Gene3D" id="3.40.630.30">
    <property type="match status" value="1"/>
</dbReference>
<dbReference type="CDD" id="cd04301">
    <property type="entry name" value="NAT_SF"/>
    <property type="match status" value="1"/>
</dbReference>
<dbReference type="AlphaFoldDB" id="A0A644WQ35"/>
<dbReference type="EMBL" id="VSSQ01001179">
    <property type="protein sequence ID" value="MPM05930.1"/>
    <property type="molecule type" value="Genomic_DNA"/>
</dbReference>
<dbReference type="SUPFAM" id="SSF55729">
    <property type="entry name" value="Acyl-CoA N-acyltransferases (Nat)"/>
    <property type="match status" value="1"/>
</dbReference>
<keyword evidence="1" id="KW-0808">Transferase</keyword>
<evidence type="ECO:0000256" key="1">
    <source>
        <dbReference type="ARBA" id="ARBA00022679"/>
    </source>
</evidence>
<dbReference type="InterPro" id="IPR000182">
    <property type="entry name" value="GNAT_dom"/>
</dbReference>
<reference evidence="4" key="1">
    <citation type="submission" date="2019-08" db="EMBL/GenBank/DDBJ databases">
        <authorList>
            <person name="Kucharzyk K."/>
            <person name="Murdoch R.W."/>
            <person name="Higgins S."/>
            <person name="Loffler F."/>
        </authorList>
    </citation>
    <scope>NUCLEOTIDE SEQUENCE</scope>
</reference>
<dbReference type="PANTHER" id="PTHR43420">
    <property type="entry name" value="ACETYLTRANSFERASE"/>
    <property type="match status" value="1"/>
</dbReference>
<evidence type="ECO:0000259" key="3">
    <source>
        <dbReference type="PROSITE" id="PS51186"/>
    </source>
</evidence>
<organism evidence="4">
    <name type="scientific">bioreactor metagenome</name>
    <dbReference type="NCBI Taxonomy" id="1076179"/>
    <lineage>
        <taxon>unclassified sequences</taxon>
        <taxon>metagenomes</taxon>
        <taxon>ecological metagenomes</taxon>
    </lineage>
</organism>
<dbReference type="PROSITE" id="PS51186">
    <property type="entry name" value="GNAT"/>
    <property type="match status" value="1"/>
</dbReference>
<dbReference type="PANTHER" id="PTHR43420:SF44">
    <property type="entry name" value="ACETYLTRANSFERASE YPEA"/>
    <property type="match status" value="1"/>
</dbReference>
<dbReference type="InterPro" id="IPR050680">
    <property type="entry name" value="YpeA/RimI_acetyltransf"/>
</dbReference>
<gene>
    <name evidence="4" type="ORF">SDC9_52225</name>
</gene>
<comment type="caution">
    <text evidence="4">The sequence shown here is derived from an EMBL/GenBank/DDBJ whole genome shotgun (WGS) entry which is preliminary data.</text>
</comment>